<evidence type="ECO:0000256" key="10">
    <source>
        <dbReference type="SAM" id="Phobius"/>
    </source>
</evidence>
<keyword evidence="9" id="KW-0511">Multifunctional enzyme</keyword>
<dbReference type="GO" id="GO:0032259">
    <property type="term" value="P:methylation"/>
    <property type="evidence" value="ECO:0007669"/>
    <property type="project" value="UniProtKB-KW"/>
</dbReference>
<protein>
    <recommendedName>
        <fullName evidence="9">Prepilin leader peptidase/N-methyltransferase</fullName>
        <ecNumber evidence="9">2.1.1.-</ecNumber>
        <ecNumber evidence="9">3.4.23.43</ecNumber>
    </recommendedName>
</protein>
<dbReference type="AlphaFoldDB" id="A0A7C3RLB0"/>
<dbReference type="PANTHER" id="PTHR30487">
    <property type="entry name" value="TYPE 4 PREPILIN-LIKE PROTEINS LEADER PEPTIDE-PROCESSING ENZYME"/>
    <property type="match status" value="1"/>
</dbReference>
<dbReference type="InterPro" id="IPR000045">
    <property type="entry name" value="Prepilin_IV_endopep_pep"/>
</dbReference>
<comment type="catalytic activity">
    <reaction evidence="9">
        <text>Typically cleaves a -Gly-|-Phe- bond to release an N-terminal, basic peptide of 5-8 residues from type IV prepilin, and then N-methylates the new N-terminal amino group, the methyl donor being S-adenosyl-L-methionine.</text>
        <dbReference type="EC" id="3.4.23.43"/>
    </reaction>
</comment>
<feature type="domain" description="Prepilin type IV endopeptidase peptidase" evidence="11">
    <location>
        <begin position="106"/>
        <end position="212"/>
    </location>
</feature>
<dbReference type="PRINTS" id="PR00864">
    <property type="entry name" value="PREPILNPTASE"/>
</dbReference>
<dbReference type="PANTHER" id="PTHR30487:SF0">
    <property type="entry name" value="PREPILIN LEADER PEPTIDASE_N-METHYLTRANSFERASE-RELATED"/>
    <property type="match status" value="1"/>
</dbReference>
<dbReference type="Pfam" id="PF06750">
    <property type="entry name" value="A24_N_bact"/>
    <property type="match status" value="1"/>
</dbReference>
<evidence type="ECO:0000256" key="2">
    <source>
        <dbReference type="ARBA" id="ARBA00005801"/>
    </source>
</evidence>
<feature type="transmembrane region" description="Helical" evidence="10">
    <location>
        <begin position="184"/>
        <end position="217"/>
    </location>
</feature>
<dbReference type="InterPro" id="IPR014032">
    <property type="entry name" value="Peptidase_A24A_bac"/>
</dbReference>
<feature type="domain" description="Prepilin peptidase A24 N-terminal" evidence="12">
    <location>
        <begin position="13"/>
        <end position="95"/>
    </location>
</feature>
<feature type="transmembrane region" description="Helical" evidence="10">
    <location>
        <begin position="229"/>
        <end position="256"/>
    </location>
</feature>
<dbReference type="EC" id="2.1.1.-" evidence="9"/>
<name>A0A7C3RLB0_DICTH</name>
<evidence type="ECO:0000256" key="6">
    <source>
        <dbReference type="ARBA" id="ARBA00022989"/>
    </source>
</evidence>
<evidence type="ECO:0000256" key="4">
    <source>
        <dbReference type="ARBA" id="ARBA00022519"/>
    </source>
</evidence>
<evidence type="ECO:0000259" key="12">
    <source>
        <dbReference type="Pfam" id="PF06750"/>
    </source>
</evidence>
<feature type="transmembrane region" description="Helical" evidence="10">
    <location>
        <begin position="78"/>
        <end position="97"/>
    </location>
</feature>
<dbReference type="Pfam" id="PF01478">
    <property type="entry name" value="Peptidase_A24"/>
    <property type="match status" value="1"/>
</dbReference>
<sequence length="257" mass="29037">MLFKILFTIWFFLLGSAVGSFLNVLIYRLPRKESILFPSSRCPSCNHKLAPKDLVPIFSYIFLKGKCRYCRAKISIRYPLVETLTAIFFALSFWVYGWSFHCFKILILFSFLLPIFFIDIEHMLIPDVLSFAGLGIGFFLSLLEGKIYQSILGSIVFGGILLLIYLGALLILKEEGMGQGDIKLGFFLGSFLGLKLSLLALFLSYILGGVISVFILLFKNKDLKTAIPFGPFLISGSFISLFWGESIISLYISFFIK</sequence>
<keyword evidence="9" id="KW-0645">Protease</keyword>
<feature type="transmembrane region" description="Helical" evidence="10">
    <location>
        <begin position="6"/>
        <end position="27"/>
    </location>
</feature>
<dbReference type="GO" id="GO:0004190">
    <property type="term" value="F:aspartic-type endopeptidase activity"/>
    <property type="evidence" value="ECO:0007669"/>
    <property type="project" value="UniProtKB-EC"/>
</dbReference>
<comment type="function">
    <text evidence="9">Plays an essential role in type IV pili and type II pseudopili formation by proteolytically removing the leader sequence from substrate proteins and subsequently monomethylating the alpha-amino group of the newly exposed N-terminal phenylalanine.</text>
</comment>
<keyword evidence="5 9" id="KW-0812">Transmembrane</keyword>
<accession>A0A7C3RLB0</accession>
<comment type="similarity">
    <text evidence="2 8">Belongs to the peptidase A24 family.</text>
</comment>
<dbReference type="Gene3D" id="1.20.120.1220">
    <property type="match status" value="1"/>
</dbReference>
<feature type="transmembrane region" description="Helical" evidence="10">
    <location>
        <begin position="127"/>
        <end position="145"/>
    </location>
</feature>
<organism evidence="13">
    <name type="scientific">Dictyoglomus thermophilum</name>
    <dbReference type="NCBI Taxonomy" id="14"/>
    <lineage>
        <taxon>Bacteria</taxon>
        <taxon>Pseudomonadati</taxon>
        <taxon>Dictyoglomota</taxon>
        <taxon>Dictyoglomia</taxon>
        <taxon>Dictyoglomales</taxon>
        <taxon>Dictyoglomaceae</taxon>
        <taxon>Dictyoglomus</taxon>
    </lineage>
</organism>
<evidence type="ECO:0000259" key="11">
    <source>
        <dbReference type="Pfam" id="PF01478"/>
    </source>
</evidence>
<evidence type="ECO:0000256" key="8">
    <source>
        <dbReference type="RuleBase" id="RU003793"/>
    </source>
</evidence>
<evidence type="ECO:0000313" key="13">
    <source>
        <dbReference type="EMBL" id="HFX12777.1"/>
    </source>
</evidence>
<keyword evidence="9" id="KW-0378">Hydrolase</keyword>
<feature type="transmembrane region" description="Helical" evidence="10">
    <location>
        <begin position="151"/>
        <end position="172"/>
    </location>
</feature>
<dbReference type="GO" id="GO:0005886">
    <property type="term" value="C:plasma membrane"/>
    <property type="evidence" value="ECO:0007669"/>
    <property type="project" value="UniProtKB-SubCell"/>
</dbReference>
<evidence type="ECO:0000256" key="9">
    <source>
        <dbReference type="RuleBase" id="RU003794"/>
    </source>
</evidence>
<dbReference type="InterPro" id="IPR010627">
    <property type="entry name" value="Prepilin_pept_A24_N"/>
</dbReference>
<keyword evidence="3" id="KW-1003">Cell membrane</keyword>
<comment type="subcellular location">
    <subcellularLocation>
        <location evidence="1">Cell inner membrane</location>
        <topology evidence="1">Multi-pass membrane protein</topology>
    </subcellularLocation>
    <subcellularLocation>
        <location evidence="9">Cell membrane</location>
        <topology evidence="9">Multi-pass membrane protein</topology>
    </subcellularLocation>
</comment>
<dbReference type="EC" id="3.4.23.43" evidence="9"/>
<gene>
    <name evidence="13" type="ORF">ENW00_01240</name>
</gene>
<keyword evidence="9" id="KW-0808">Transferase</keyword>
<evidence type="ECO:0000256" key="3">
    <source>
        <dbReference type="ARBA" id="ARBA00022475"/>
    </source>
</evidence>
<keyword evidence="4" id="KW-0997">Cell inner membrane</keyword>
<comment type="caution">
    <text evidence="13">The sequence shown here is derived from an EMBL/GenBank/DDBJ whole genome shotgun (WGS) entry which is preliminary data.</text>
</comment>
<keyword evidence="6 10" id="KW-1133">Transmembrane helix</keyword>
<dbReference type="EMBL" id="DTIN01000009">
    <property type="protein sequence ID" value="HFX12777.1"/>
    <property type="molecule type" value="Genomic_DNA"/>
</dbReference>
<dbReference type="GO" id="GO:0008168">
    <property type="term" value="F:methyltransferase activity"/>
    <property type="evidence" value="ECO:0007669"/>
    <property type="project" value="UniProtKB-KW"/>
</dbReference>
<keyword evidence="7 10" id="KW-0472">Membrane</keyword>
<dbReference type="InterPro" id="IPR050882">
    <property type="entry name" value="Prepilin_peptidase/N-MTase"/>
</dbReference>
<proteinExistence type="inferred from homology"/>
<reference evidence="13" key="1">
    <citation type="journal article" date="2020" name="mSystems">
        <title>Genome- and Community-Level Interaction Insights into Carbon Utilization and Element Cycling Functions of Hydrothermarchaeota in Hydrothermal Sediment.</title>
        <authorList>
            <person name="Zhou Z."/>
            <person name="Liu Y."/>
            <person name="Xu W."/>
            <person name="Pan J."/>
            <person name="Luo Z.H."/>
            <person name="Li M."/>
        </authorList>
    </citation>
    <scope>NUCLEOTIDE SEQUENCE [LARGE SCALE GENOMIC DNA]</scope>
    <source>
        <strain evidence="13">SpSt-81</strain>
    </source>
</reference>
<evidence type="ECO:0000256" key="7">
    <source>
        <dbReference type="ARBA" id="ARBA00023136"/>
    </source>
</evidence>
<dbReference type="GO" id="GO:0006465">
    <property type="term" value="P:signal peptide processing"/>
    <property type="evidence" value="ECO:0007669"/>
    <property type="project" value="TreeGrafter"/>
</dbReference>
<evidence type="ECO:0000256" key="1">
    <source>
        <dbReference type="ARBA" id="ARBA00004429"/>
    </source>
</evidence>
<evidence type="ECO:0000256" key="5">
    <source>
        <dbReference type="ARBA" id="ARBA00022692"/>
    </source>
</evidence>
<keyword evidence="9" id="KW-0489">Methyltransferase</keyword>